<dbReference type="AlphaFoldDB" id="A2CAK0"/>
<dbReference type="EMBL" id="CP000554">
    <property type="protein sequence ID" value="ABM78510.1"/>
    <property type="molecule type" value="Genomic_DNA"/>
</dbReference>
<evidence type="ECO:0000313" key="1">
    <source>
        <dbReference type="EMBL" id="ABM78510.1"/>
    </source>
</evidence>
<gene>
    <name evidence="1" type="ordered locus">P9303_17681</name>
</gene>
<dbReference type="Proteomes" id="UP000002274">
    <property type="component" value="Chromosome"/>
</dbReference>
<protein>
    <submittedName>
        <fullName evidence="1">Uncharacterized protein</fullName>
    </submittedName>
</protein>
<reference evidence="1 2" key="1">
    <citation type="journal article" date="2007" name="PLoS Genet.">
        <title>Patterns and implications of gene gain and loss in the evolution of Prochlorococcus.</title>
        <authorList>
            <person name="Kettler G.C."/>
            <person name="Martiny A.C."/>
            <person name="Huang K."/>
            <person name="Zucker J."/>
            <person name="Coleman M.L."/>
            <person name="Rodrigue S."/>
            <person name="Chen F."/>
            <person name="Lapidus A."/>
            <person name="Ferriera S."/>
            <person name="Johnson J."/>
            <person name="Steglich C."/>
            <person name="Church G.M."/>
            <person name="Richardson P."/>
            <person name="Chisholm S.W."/>
        </authorList>
    </citation>
    <scope>NUCLEOTIDE SEQUENCE [LARGE SCALE GENOMIC DNA]</scope>
    <source>
        <strain evidence="1 2">MIT 9303</strain>
    </source>
</reference>
<dbReference type="HOGENOM" id="CLU_3139462_0_0_3"/>
<evidence type="ECO:0000313" key="2">
    <source>
        <dbReference type="Proteomes" id="UP000002274"/>
    </source>
</evidence>
<dbReference type="KEGG" id="pmf:P9303_17681"/>
<name>A2CAK0_PROM3</name>
<organism evidence="1 2">
    <name type="scientific">Prochlorococcus marinus (strain MIT 9303)</name>
    <dbReference type="NCBI Taxonomy" id="59922"/>
    <lineage>
        <taxon>Bacteria</taxon>
        <taxon>Bacillati</taxon>
        <taxon>Cyanobacteriota</taxon>
        <taxon>Cyanophyceae</taxon>
        <taxon>Synechococcales</taxon>
        <taxon>Prochlorococcaceae</taxon>
        <taxon>Prochlorococcus</taxon>
    </lineage>
</organism>
<proteinExistence type="predicted"/>
<sequence length="49" mass="5215">MTLQTVVCDAMGPFKTRKKPAKSASALSGKAANAYAAGADYLFLFKKVF</sequence>
<accession>A2CAK0</accession>